<dbReference type="SUPFAM" id="SSF54821">
    <property type="entry name" value="Ribosomal protein S3 C-terminal domain"/>
    <property type="match status" value="1"/>
</dbReference>
<feature type="compositionally biased region" description="Basic and acidic residues" evidence="4">
    <location>
        <begin position="92"/>
        <end position="104"/>
    </location>
</feature>
<proteinExistence type="inferred from homology"/>
<sequence>STLRRIIEAGAKGAQIIIAGKLTGDRARTEKFMSGTIKYNGKPAELVDIGYATAKTKPGIIGVTVKIMPPDVKLPDEINILPPPPEEEGEESKEKESEVKKEEVNENAQGAESQGNKTDE</sequence>
<organism evidence="6">
    <name type="scientific">Candidatus Aciduliprofundum boonei</name>
    <dbReference type="NCBI Taxonomy" id="379547"/>
    <lineage>
        <taxon>Archaea</taxon>
        <taxon>Methanobacteriati</taxon>
        <taxon>Thermoplasmatota</taxon>
        <taxon>DHVE2 group</taxon>
        <taxon>Candidatus Aciduliprofundum</taxon>
    </lineage>
</organism>
<dbReference type="EMBL" id="DRTM01000125">
    <property type="protein sequence ID" value="HHE75836.1"/>
    <property type="molecule type" value="Genomic_DNA"/>
</dbReference>
<reference evidence="6" key="1">
    <citation type="journal article" date="2020" name="mSystems">
        <title>Genome- and Community-Level Interaction Insights into Carbon Utilization and Element Cycling Functions of Hydrothermarchaeota in Hydrothermal Sediment.</title>
        <authorList>
            <person name="Zhou Z."/>
            <person name="Liu Y."/>
            <person name="Xu W."/>
            <person name="Pan J."/>
            <person name="Luo Z.H."/>
            <person name="Li M."/>
        </authorList>
    </citation>
    <scope>NUCLEOTIDE SEQUENCE [LARGE SCALE GENOMIC DNA]</scope>
    <source>
        <strain evidence="6">HyVt-85</strain>
    </source>
</reference>
<dbReference type="InterPro" id="IPR057258">
    <property type="entry name" value="Ribosomal_uS3"/>
</dbReference>
<evidence type="ECO:0000256" key="3">
    <source>
        <dbReference type="ARBA" id="ARBA00023274"/>
    </source>
</evidence>
<keyword evidence="2 6" id="KW-0689">Ribosomal protein</keyword>
<dbReference type="Proteomes" id="UP000886130">
    <property type="component" value="Unassembled WGS sequence"/>
</dbReference>
<comment type="similarity">
    <text evidence="1">Belongs to the universal ribosomal protein uS3 family.</text>
</comment>
<evidence type="ECO:0000256" key="4">
    <source>
        <dbReference type="SAM" id="MobiDB-lite"/>
    </source>
</evidence>
<dbReference type="InterPro" id="IPR001351">
    <property type="entry name" value="Ribosomal_uS3_C"/>
</dbReference>
<dbReference type="AlphaFoldDB" id="A0A7J3T9D7"/>
<accession>A0A7J3T9D7</accession>
<dbReference type="Pfam" id="PF00189">
    <property type="entry name" value="Ribosomal_S3_C"/>
    <property type="match status" value="1"/>
</dbReference>
<evidence type="ECO:0000256" key="1">
    <source>
        <dbReference type="ARBA" id="ARBA00010761"/>
    </source>
</evidence>
<dbReference type="PANTHER" id="PTHR11760:SF32">
    <property type="entry name" value="SMALL RIBOSOMAL SUBUNIT PROTEIN US3"/>
    <property type="match status" value="1"/>
</dbReference>
<feature type="region of interest" description="Disordered" evidence="4">
    <location>
        <begin position="74"/>
        <end position="120"/>
    </location>
</feature>
<feature type="domain" description="Small ribosomal subunit protein uS3 C-terminal" evidence="5">
    <location>
        <begin position="2"/>
        <end position="67"/>
    </location>
</feature>
<dbReference type="GO" id="GO:0006412">
    <property type="term" value="P:translation"/>
    <property type="evidence" value="ECO:0007669"/>
    <property type="project" value="InterPro"/>
</dbReference>
<name>A0A7J3T9D7_9ARCH</name>
<feature type="compositionally biased region" description="Polar residues" evidence="4">
    <location>
        <begin position="108"/>
        <end position="120"/>
    </location>
</feature>
<dbReference type="GO" id="GO:0022627">
    <property type="term" value="C:cytosolic small ribosomal subunit"/>
    <property type="evidence" value="ECO:0007669"/>
    <property type="project" value="TreeGrafter"/>
</dbReference>
<gene>
    <name evidence="6" type="ORF">ENL31_01745</name>
</gene>
<keyword evidence="3" id="KW-0687">Ribonucleoprotein</keyword>
<evidence type="ECO:0000256" key="2">
    <source>
        <dbReference type="ARBA" id="ARBA00022980"/>
    </source>
</evidence>
<protein>
    <submittedName>
        <fullName evidence="6">30S ribosomal protein S3</fullName>
    </submittedName>
</protein>
<dbReference type="Gene3D" id="3.30.1140.32">
    <property type="entry name" value="Ribosomal protein S3, C-terminal domain"/>
    <property type="match status" value="1"/>
</dbReference>
<dbReference type="GO" id="GO:0003735">
    <property type="term" value="F:structural constituent of ribosome"/>
    <property type="evidence" value="ECO:0007669"/>
    <property type="project" value="InterPro"/>
</dbReference>
<dbReference type="InterPro" id="IPR036419">
    <property type="entry name" value="Ribosomal_S3_C_sf"/>
</dbReference>
<evidence type="ECO:0000313" key="6">
    <source>
        <dbReference type="EMBL" id="HHE75836.1"/>
    </source>
</evidence>
<feature type="non-terminal residue" evidence="6">
    <location>
        <position position="1"/>
    </location>
</feature>
<dbReference type="PANTHER" id="PTHR11760">
    <property type="entry name" value="30S/40S RIBOSOMAL PROTEIN S3"/>
    <property type="match status" value="1"/>
</dbReference>
<comment type="caution">
    <text evidence="6">The sequence shown here is derived from an EMBL/GenBank/DDBJ whole genome shotgun (WGS) entry which is preliminary data.</text>
</comment>
<evidence type="ECO:0000259" key="5">
    <source>
        <dbReference type="Pfam" id="PF00189"/>
    </source>
</evidence>